<dbReference type="RefSeq" id="WP_198738558.1">
    <property type="nucleotide sequence ID" value="NZ_JAEIOS010000012.1"/>
</dbReference>
<protein>
    <submittedName>
        <fullName evidence="2">Uncharacterized protein</fullName>
    </submittedName>
</protein>
<reference evidence="2" key="1">
    <citation type="submission" date="2020-12" db="EMBL/GenBank/DDBJ databases">
        <title>Genome public.</title>
        <authorList>
            <person name="Sun Q."/>
        </authorList>
    </citation>
    <scope>NUCLEOTIDE SEQUENCE</scope>
    <source>
        <strain evidence="2">CCM 8863</strain>
    </source>
</reference>
<organism evidence="2 3">
    <name type="scientific">Corynebacterium meridianum</name>
    <dbReference type="NCBI Taxonomy" id="2765363"/>
    <lineage>
        <taxon>Bacteria</taxon>
        <taxon>Bacillati</taxon>
        <taxon>Actinomycetota</taxon>
        <taxon>Actinomycetes</taxon>
        <taxon>Mycobacteriales</taxon>
        <taxon>Corynebacteriaceae</taxon>
        <taxon>Corynebacterium</taxon>
    </lineage>
</organism>
<dbReference type="Proteomes" id="UP000645966">
    <property type="component" value="Unassembled WGS sequence"/>
</dbReference>
<proteinExistence type="predicted"/>
<name>A0A934HZN7_9CORY</name>
<dbReference type="EMBL" id="JAEIOS010000012">
    <property type="protein sequence ID" value="MBI8989517.1"/>
    <property type="molecule type" value="Genomic_DNA"/>
</dbReference>
<evidence type="ECO:0000313" key="2">
    <source>
        <dbReference type="EMBL" id="MBI8989517.1"/>
    </source>
</evidence>
<sequence>MKRKPGITKVELTVASIAFALLMAWTAGYIDTARPVVSACIVAAIFALCFTVFGLAAKAYSHFFRN</sequence>
<feature type="transmembrane region" description="Helical" evidence="1">
    <location>
        <begin position="12"/>
        <end position="30"/>
    </location>
</feature>
<dbReference type="AlphaFoldDB" id="A0A934HZN7"/>
<gene>
    <name evidence="2" type="ORF">JDV75_07045</name>
</gene>
<comment type="caution">
    <text evidence="2">The sequence shown here is derived from an EMBL/GenBank/DDBJ whole genome shotgun (WGS) entry which is preliminary data.</text>
</comment>
<accession>A0A934HZN7</accession>
<keyword evidence="1" id="KW-0472">Membrane</keyword>
<evidence type="ECO:0000313" key="3">
    <source>
        <dbReference type="Proteomes" id="UP000645966"/>
    </source>
</evidence>
<keyword evidence="1" id="KW-1133">Transmembrane helix</keyword>
<evidence type="ECO:0000256" key="1">
    <source>
        <dbReference type="SAM" id="Phobius"/>
    </source>
</evidence>
<keyword evidence="3" id="KW-1185">Reference proteome</keyword>
<feature type="transmembrane region" description="Helical" evidence="1">
    <location>
        <begin position="36"/>
        <end position="57"/>
    </location>
</feature>
<keyword evidence="1" id="KW-0812">Transmembrane</keyword>